<dbReference type="AlphaFoldDB" id="A0A174V5G9"/>
<sequence>MSEFEKIQRYTDKTHIKNRIYYDMRQQECGAIAKSSLGMVEIVAMAFEFGMAKGYRAAKGEVRRA</sequence>
<evidence type="ECO:0000313" key="4">
    <source>
        <dbReference type="Proteomes" id="UP000196386"/>
    </source>
</evidence>
<evidence type="ECO:0000313" key="3">
    <source>
        <dbReference type="Proteomes" id="UP000095765"/>
    </source>
</evidence>
<gene>
    <name evidence="2" type="ORF">B5F11_20455</name>
    <name evidence="1" type="ORF">ERS852551_03757</name>
</gene>
<dbReference type="OrthoDB" id="9941377at2"/>
<evidence type="ECO:0000313" key="1">
    <source>
        <dbReference type="EMBL" id="CUQ26389.1"/>
    </source>
</evidence>
<protein>
    <submittedName>
        <fullName evidence="1">Uncharacterized protein</fullName>
    </submittedName>
</protein>
<dbReference type="EMBL" id="CZBE01000054">
    <property type="protein sequence ID" value="CUQ26389.1"/>
    <property type="molecule type" value="Genomic_DNA"/>
</dbReference>
<evidence type="ECO:0000313" key="2">
    <source>
        <dbReference type="EMBL" id="OUP63703.1"/>
    </source>
</evidence>
<proteinExistence type="predicted"/>
<dbReference type="EMBL" id="NFKP01000061">
    <property type="protein sequence ID" value="OUP63703.1"/>
    <property type="molecule type" value="Genomic_DNA"/>
</dbReference>
<name>A0A174V5G9_9FIRM</name>
<reference evidence="2" key="3">
    <citation type="journal article" date="2018" name="BMC Genomics">
        <title>Whole genome sequencing and function prediction of 133 gut anaerobes isolated from chicken caecum in pure cultures.</title>
        <authorList>
            <person name="Medvecky M."/>
            <person name="Cejkova D."/>
            <person name="Polansky O."/>
            <person name="Karasova D."/>
            <person name="Kubasova T."/>
            <person name="Cizek A."/>
            <person name="Rychlik I."/>
        </authorList>
    </citation>
    <scope>NUCLEOTIDE SEQUENCE</scope>
    <source>
        <strain evidence="2">An175</strain>
    </source>
</reference>
<dbReference type="RefSeq" id="WP_055246240.1">
    <property type="nucleotide sequence ID" value="NZ_CABIWA010000045.1"/>
</dbReference>
<reference evidence="1 3" key="1">
    <citation type="submission" date="2015-09" db="EMBL/GenBank/DDBJ databases">
        <authorList>
            <consortium name="Pathogen Informatics"/>
        </authorList>
    </citation>
    <scope>NUCLEOTIDE SEQUENCE [LARGE SCALE GENOMIC DNA]</scope>
    <source>
        <strain evidence="1 3">2789STDY5834939</strain>
    </source>
</reference>
<reference evidence="4" key="2">
    <citation type="submission" date="2017-04" db="EMBL/GenBank/DDBJ databases">
        <title>Function of individual gut microbiota members based on whole genome sequencing of pure cultures obtained from chicken caecum.</title>
        <authorList>
            <person name="Medvecky M."/>
            <person name="Cejkova D."/>
            <person name="Polansky O."/>
            <person name="Karasova D."/>
            <person name="Kubasova T."/>
            <person name="Cizek A."/>
            <person name="Rychlik I."/>
        </authorList>
    </citation>
    <scope>NUCLEOTIDE SEQUENCE [LARGE SCALE GENOMIC DNA]</scope>
    <source>
        <strain evidence="4">An175</strain>
    </source>
</reference>
<organism evidence="1 3">
    <name type="scientific">Anaerotruncus colihominis</name>
    <dbReference type="NCBI Taxonomy" id="169435"/>
    <lineage>
        <taxon>Bacteria</taxon>
        <taxon>Bacillati</taxon>
        <taxon>Bacillota</taxon>
        <taxon>Clostridia</taxon>
        <taxon>Eubacteriales</taxon>
        <taxon>Oscillospiraceae</taxon>
        <taxon>Anaerotruncus</taxon>
    </lineage>
</organism>
<accession>A0A174V5G9</accession>
<dbReference type="Proteomes" id="UP000196386">
    <property type="component" value="Unassembled WGS sequence"/>
</dbReference>
<dbReference type="Proteomes" id="UP000095765">
    <property type="component" value="Unassembled WGS sequence"/>
</dbReference>